<evidence type="ECO:0000256" key="1">
    <source>
        <dbReference type="SAM" id="MobiDB-lite"/>
    </source>
</evidence>
<evidence type="ECO:0000313" key="3">
    <source>
        <dbReference type="EMBL" id="GAA3895887.1"/>
    </source>
</evidence>
<dbReference type="InterPro" id="IPR050266">
    <property type="entry name" value="AB_hydrolase_sf"/>
</dbReference>
<dbReference type="EMBL" id="BAAAZA010000035">
    <property type="protein sequence ID" value="GAA3895887.1"/>
    <property type="molecule type" value="Genomic_DNA"/>
</dbReference>
<evidence type="ECO:0000259" key="2">
    <source>
        <dbReference type="Pfam" id="PF00561"/>
    </source>
</evidence>
<feature type="domain" description="AB hydrolase-1" evidence="2">
    <location>
        <begin position="29"/>
        <end position="126"/>
    </location>
</feature>
<dbReference type="Proteomes" id="UP001501563">
    <property type="component" value="Unassembled WGS sequence"/>
</dbReference>
<gene>
    <name evidence="3" type="ORF">GCM10022207_75150</name>
</gene>
<protein>
    <recommendedName>
        <fullName evidence="2">AB hydrolase-1 domain-containing protein</fullName>
    </recommendedName>
</protein>
<accession>A0ABP7L6G6</accession>
<dbReference type="InterPro" id="IPR000073">
    <property type="entry name" value="AB_hydrolase_1"/>
</dbReference>
<dbReference type="Pfam" id="PF00561">
    <property type="entry name" value="Abhydrolase_1"/>
    <property type="match status" value="1"/>
</dbReference>
<dbReference type="InterPro" id="IPR029058">
    <property type="entry name" value="AB_hydrolase_fold"/>
</dbReference>
<keyword evidence="4" id="KW-1185">Reference proteome</keyword>
<evidence type="ECO:0000313" key="4">
    <source>
        <dbReference type="Proteomes" id="UP001501563"/>
    </source>
</evidence>
<proteinExistence type="predicted"/>
<comment type="caution">
    <text evidence="3">The sequence shown here is derived from an EMBL/GenBank/DDBJ whole genome shotgun (WGS) entry which is preliminary data.</text>
</comment>
<name>A0ABP7L6G6_9ACTN</name>
<reference evidence="4" key="1">
    <citation type="journal article" date="2019" name="Int. J. Syst. Evol. Microbiol.">
        <title>The Global Catalogue of Microorganisms (GCM) 10K type strain sequencing project: providing services to taxonomists for standard genome sequencing and annotation.</title>
        <authorList>
            <consortium name="The Broad Institute Genomics Platform"/>
            <consortium name="The Broad Institute Genome Sequencing Center for Infectious Disease"/>
            <person name="Wu L."/>
            <person name="Ma J."/>
        </authorList>
    </citation>
    <scope>NUCLEOTIDE SEQUENCE [LARGE SCALE GENOMIC DNA]</scope>
    <source>
        <strain evidence="4">JCM 16578</strain>
    </source>
</reference>
<dbReference type="PANTHER" id="PTHR43798">
    <property type="entry name" value="MONOACYLGLYCEROL LIPASE"/>
    <property type="match status" value="1"/>
</dbReference>
<feature type="region of interest" description="Disordered" evidence="1">
    <location>
        <begin position="145"/>
        <end position="187"/>
    </location>
</feature>
<organism evidence="3 4">
    <name type="scientific">Streptomyces lannensis</name>
    <dbReference type="NCBI Taxonomy" id="766498"/>
    <lineage>
        <taxon>Bacteria</taxon>
        <taxon>Bacillati</taxon>
        <taxon>Actinomycetota</taxon>
        <taxon>Actinomycetes</taxon>
        <taxon>Kitasatosporales</taxon>
        <taxon>Streptomycetaceae</taxon>
        <taxon>Streptomyces</taxon>
    </lineage>
</organism>
<dbReference type="Gene3D" id="3.40.50.1820">
    <property type="entry name" value="alpha/beta hydrolase"/>
    <property type="match status" value="1"/>
</dbReference>
<dbReference type="SUPFAM" id="SSF53474">
    <property type="entry name" value="alpha/beta-Hydrolases"/>
    <property type="match status" value="1"/>
</dbReference>
<sequence>MHDTALGTDRAVALPSGRSAYTERGSGSPVVFVHGLLVNANLWREVLPAIAEAGFRRIAPDRPLGAHEVPMPADADLMPSGVAALIAEFLETLDLTDVTVVANGTGGALTQILMANRPERLGRVALAPCDAFEAFLPKPFSSLWSRPPPSRAVTSQRDSVGVRTPPGTRPPPSRWRGVARGEATDRG</sequence>